<evidence type="ECO:0000313" key="5">
    <source>
        <dbReference type="Proteomes" id="UP000663760"/>
    </source>
</evidence>
<evidence type="ECO:0000313" key="3">
    <source>
        <dbReference type="EMBL" id="CAA2628270.1"/>
    </source>
</evidence>
<evidence type="ECO:0000313" key="4">
    <source>
        <dbReference type="EMBL" id="CAA7404352.1"/>
    </source>
</evidence>
<keyword evidence="2" id="KW-0812">Transmembrane</keyword>
<feature type="region of interest" description="Disordered" evidence="1">
    <location>
        <begin position="109"/>
        <end position="130"/>
    </location>
</feature>
<accession>A0A7I8JBP8</accession>
<evidence type="ECO:0000256" key="1">
    <source>
        <dbReference type="SAM" id="MobiDB-lite"/>
    </source>
</evidence>
<feature type="transmembrane region" description="Helical" evidence="2">
    <location>
        <begin position="30"/>
        <end position="50"/>
    </location>
</feature>
<dbReference type="EMBL" id="LR746273">
    <property type="protein sequence ID" value="CAA7404352.1"/>
    <property type="molecule type" value="Genomic_DNA"/>
</dbReference>
<dbReference type="EMBL" id="LR743597">
    <property type="protein sequence ID" value="CAA2628270.1"/>
    <property type="molecule type" value="Genomic_DNA"/>
</dbReference>
<dbReference type="Proteomes" id="UP000663760">
    <property type="component" value="Chromosome 10"/>
</dbReference>
<keyword evidence="2" id="KW-1133">Transmembrane helix</keyword>
<dbReference type="PANTHER" id="PTHR33429">
    <property type="entry name" value="OS02G0708000 PROTEIN-RELATED"/>
    <property type="match status" value="1"/>
</dbReference>
<reference evidence="3" key="1">
    <citation type="submission" date="2019-12" db="EMBL/GenBank/DDBJ databases">
        <authorList>
            <person name="Scholz U."/>
            <person name="Mascher M."/>
            <person name="Fiebig A."/>
        </authorList>
    </citation>
    <scope>NUCLEOTIDE SEQUENCE</scope>
</reference>
<keyword evidence="5" id="KW-1185">Reference proteome</keyword>
<dbReference type="PANTHER" id="PTHR33429:SF2">
    <property type="entry name" value="OS01G0888850 PROTEIN"/>
    <property type="match status" value="1"/>
</dbReference>
<dbReference type="AlphaFoldDB" id="A0A7I8JBP8"/>
<protein>
    <submittedName>
        <fullName evidence="3">Uncharacterized protein</fullName>
    </submittedName>
</protein>
<sequence length="130" mass="13344">MSTLPLEQHPPPPPMAMVLNPPPHYGGGSVGPLIGVLAVIAILGIISGMIGRLCASGRIFGHGQYDIERWIETKCASCIDGRLELPASGPPPSSSAAAAAVPVVVPVEASPPTAKQQQAEQLPRASAEEP</sequence>
<proteinExistence type="predicted"/>
<name>A0A7I8JBP8_SPIIN</name>
<dbReference type="OrthoDB" id="1928111at2759"/>
<gene>
    <name evidence="3" type="ORF">SI7747_10013917</name>
    <name evidence="4" type="ORF">SI8410_10015030</name>
</gene>
<keyword evidence="2" id="KW-0472">Membrane</keyword>
<evidence type="ECO:0000256" key="2">
    <source>
        <dbReference type="SAM" id="Phobius"/>
    </source>
</evidence>
<organism evidence="3">
    <name type="scientific">Spirodela intermedia</name>
    <name type="common">Intermediate duckweed</name>
    <dbReference type="NCBI Taxonomy" id="51605"/>
    <lineage>
        <taxon>Eukaryota</taxon>
        <taxon>Viridiplantae</taxon>
        <taxon>Streptophyta</taxon>
        <taxon>Embryophyta</taxon>
        <taxon>Tracheophyta</taxon>
        <taxon>Spermatophyta</taxon>
        <taxon>Magnoliopsida</taxon>
        <taxon>Liliopsida</taxon>
        <taxon>Araceae</taxon>
        <taxon>Lemnoideae</taxon>
        <taxon>Spirodela</taxon>
    </lineage>
</organism>